<evidence type="ECO:0000313" key="1">
    <source>
        <dbReference type="EMBL" id="HFT92727.1"/>
    </source>
</evidence>
<dbReference type="AlphaFoldDB" id="A0A7C3LSQ1"/>
<gene>
    <name evidence="1" type="ORF">ENX03_02070</name>
</gene>
<proteinExistence type="predicted"/>
<organism evidence="1">
    <name type="scientific">Leptospirillum ferriphilum</name>
    <dbReference type="NCBI Taxonomy" id="178606"/>
    <lineage>
        <taxon>Bacteria</taxon>
        <taxon>Pseudomonadati</taxon>
        <taxon>Nitrospirota</taxon>
        <taxon>Nitrospiria</taxon>
        <taxon>Nitrospirales</taxon>
        <taxon>Nitrospiraceae</taxon>
        <taxon>Leptospirillum</taxon>
    </lineage>
</organism>
<protein>
    <submittedName>
        <fullName evidence="1">Uncharacterized protein</fullName>
    </submittedName>
</protein>
<comment type="caution">
    <text evidence="1">The sequence shown here is derived from an EMBL/GenBank/DDBJ whole genome shotgun (WGS) entry which is preliminary data.</text>
</comment>
<name>A0A7C3LSQ1_9BACT</name>
<sequence>MKHVIGKVLNGTIGFLETVREQSREFIEKGEKNDGPFAKIVHNVFHEEDWAGKKMTGPWVEKALHAMNIATRDDLENLRKEWERHSSGSEAGKT</sequence>
<dbReference type="EMBL" id="DTMM01000038">
    <property type="protein sequence ID" value="HFT92727.1"/>
    <property type="molecule type" value="Genomic_DNA"/>
</dbReference>
<reference evidence="1" key="1">
    <citation type="journal article" date="2020" name="mSystems">
        <title>Genome- and Community-Level Interaction Insights into Carbon Utilization and Element Cycling Functions of Hydrothermarchaeota in Hydrothermal Sediment.</title>
        <authorList>
            <person name="Zhou Z."/>
            <person name="Liu Y."/>
            <person name="Xu W."/>
            <person name="Pan J."/>
            <person name="Luo Z.H."/>
            <person name="Li M."/>
        </authorList>
    </citation>
    <scope>NUCLEOTIDE SEQUENCE [LARGE SCALE GENOMIC DNA]</scope>
    <source>
        <strain evidence="1">SpSt-902</strain>
    </source>
</reference>
<accession>A0A7C3LSQ1</accession>